<dbReference type="InterPro" id="IPR050678">
    <property type="entry name" value="DNA_Partitioning_ATPase"/>
</dbReference>
<proteinExistence type="predicted"/>
<dbReference type="AlphaFoldDB" id="B2JXM1"/>
<gene>
    <name evidence="3" type="ordered locus">Bphy_7414</name>
</gene>
<feature type="domain" description="AAA" evidence="2">
    <location>
        <begin position="4"/>
        <end position="155"/>
    </location>
</feature>
<accession>B2JXM1</accession>
<dbReference type="CDD" id="cd02042">
    <property type="entry name" value="ParAB_family"/>
    <property type="match status" value="1"/>
</dbReference>
<evidence type="ECO:0000259" key="2">
    <source>
        <dbReference type="Pfam" id="PF13614"/>
    </source>
</evidence>
<dbReference type="PANTHER" id="PTHR13696:SF96">
    <property type="entry name" value="COBQ_COBB_MIND_PARA NUCLEOTIDE BINDING DOMAIN-CONTAINING PROTEIN"/>
    <property type="match status" value="1"/>
</dbReference>
<dbReference type="eggNOG" id="COG1475">
    <property type="taxonomic scope" value="Bacteria"/>
</dbReference>
<dbReference type="HOGENOM" id="CLU_591446_0_0_4"/>
<keyword evidence="4" id="KW-1185">Reference proteome</keyword>
<dbReference type="InterPro" id="IPR027417">
    <property type="entry name" value="P-loop_NTPase"/>
</dbReference>
<dbReference type="InterPro" id="IPR025669">
    <property type="entry name" value="AAA_dom"/>
</dbReference>
<dbReference type="Gene3D" id="3.40.50.300">
    <property type="entry name" value="P-loop containing nucleotide triphosphate hydrolases"/>
    <property type="match status" value="1"/>
</dbReference>
<evidence type="ECO:0000313" key="3">
    <source>
        <dbReference type="EMBL" id="ACC76379.1"/>
    </source>
</evidence>
<dbReference type="Gene3D" id="3.90.1530.10">
    <property type="entry name" value="Conserved hypothetical protein from pyrococcus furiosus pfu- 392566-001, ParB domain"/>
    <property type="match status" value="1"/>
</dbReference>
<organism evidence="3 4">
    <name type="scientific">Paraburkholderia phymatum (strain DSM 17167 / CIP 108236 / LMG 21445 / STM815)</name>
    <name type="common">Burkholderia phymatum</name>
    <dbReference type="NCBI Taxonomy" id="391038"/>
    <lineage>
        <taxon>Bacteria</taxon>
        <taxon>Pseudomonadati</taxon>
        <taxon>Pseudomonadota</taxon>
        <taxon>Betaproteobacteria</taxon>
        <taxon>Burkholderiales</taxon>
        <taxon>Burkholderiaceae</taxon>
        <taxon>Paraburkholderia</taxon>
    </lineage>
</organism>
<name>B2JXM1_PARP8</name>
<dbReference type="EMBL" id="CP001046">
    <property type="protein sequence ID" value="ACC76379.1"/>
    <property type="molecule type" value="Genomic_DNA"/>
</dbReference>
<dbReference type="KEGG" id="bph:Bphy_7414"/>
<evidence type="ECO:0000313" key="4">
    <source>
        <dbReference type="Proteomes" id="UP000001192"/>
    </source>
</evidence>
<dbReference type="Proteomes" id="UP000001192">
    <property type="component" value="Plasmid pBPHY02"/>
</dbReference>
<sequence>MPAVISFVSTKRGVGKTTVAANLGGLLAAFGLKVLAIDADVQPSLSKFFPVHYRSPRGLSAVVTPGGNPSADCISRTIFSNLDLVYSDTPDAGLQAWLNRREDRLMILRRAMQSPLMEAYDVVLIDTQGAVGELQKSAAMAANIMVSPVKPDALSAGEFATGRIAMLDELNRLADFGESFRSGDLLALINAHERTTNARALSAVLRQQFADHAKVRILDTVIPSAAAYCAAATARIPVHDFDRRRQFDNSAWNVMHRLAWELFPSLANVYAGAPRRTLVDVGTDDEGTGDGGKGGGRMSASGKSLIRAREDSAQRLDVAPPGAQAPDRQLTSVIRLRITDVMVYERNPRRASHERIAELKESIRANGIEQIVTVTRRPGETRYVIAKGGNSRVTAAMVLYDETGDERFLHYDFVYVPYPGEARLLAAHLRENDQRADLCFWDKANGYLALKADLETERGSTL</sequence>
<dbReference type="InterPro" id="IPR036086">
    <property type="entry name" value="ParB/Sulfiredoxin_sf"/>
</dbReference>
<geneLocation type="plasmid" evidence="3 4">
    <name>pBPHY02</name>
</geneLocation>
<reference evidence="4" key="1">
    <citation type="journal article" date="2014" name="Stand. Genomic Sci.">
        <title>Complete genome sequence of Burkholderia phymatum STM815(T), a broad host range and efficient nitrogen-fixing symbiont of Mimosa species.</title>
        <authorList>
            <person name="Moulin L."/>
            <person name="Klonowska A."/>
            <person name="Caroline B."/>
            <person name="Booth K."/>
            <person name="Vriezen J.A."/>
            <person name="Melkonian R."/>
            <person name="James E.K."/>
            <person name="Young J.P."/>
            <person name="Bena G."/>
            <person name="Hauser L."/>
            <person name="Land M."/>
            <person name="Kyrpides N."/>
            <person name="Bruce D."/>
            <person name="Chain P."/>
            <person name="Copeland A."/>
            <person name="Pitluck S."/>
            <person name="Woyke T."/>
            <person name="Lizotte-Waniewski M."/>
            <person name="Bristow J."/>
            <person name="Riley M."/>
        </authorList>
    </citation>
    <scope>NUCLEOTIDE SEQUENCE [LARGE SCALE GENOMIC DNA]</scope>
    <source>
        <strain evidence="4">DSM 17167 / CIP 108236 / LMG 21445 / STM815</strain>
        <plasmid evidence="4">Plasmid pBPHY02</plasmid>
    </source>
</reference>
<dbReference type="Pfam" id="PF13614">
    <property type="entry name" value="AAA_31"/>
    <property type="match status" value="1"/>
</dbReference>
<dbReference type="CDD" id="cd16387">
    <property type="entry name" value="ParB_N_Srx"/>
    <property type="match status" value="1"/>
</dbReference>
<dbReference type="SUPFAM" id="SSF52540">
    <property type="entry name" value="P-loop containing nucleoside triphosphate hydrolases"/>
    <property type="match status" value="1"/>
</dbReference>
<dbReference type="eggNOG" id="COG1192">
    <property type="taxonomic scope" value="Bacteria"/>
</dbReference>
<evidence type="ECO:0000256" key="1">
    <source>
        <dbReference type="SAM" id="MobiDB-lite"/>
    </source>
</evidence>
<feature type="region of interest" description="Disordered" evidence="1">
    <location>
        <begin position="281"/>
        <end position="300"/>
    </location>
</feature>
<dbReference type="PANTHER" id="PTHR13696">
    <property type="entry name" value="P-LOOP CONTAINING NUCLEOSIDE TRIPHOSPHATE HYDROLASE"/>
    <property type="match status" value="1"/>
</dbReference>
<protein>
    <submittedName>
        <fullName evidence="3">Cobyrinic acid ac-diamide synthase</fullName>
    </submittedName>
</protein>
<keyword evidence="3" id="KW-0614">Plasmid</keyword>
<dbReference type="SUPFAM" id="SSF110849">
    <property type="entry name" value="ParB/Sulfiredoxin"/>
    <property type="match status" value="1"/>
</dbReference>